<dbReference type="SUPFAM" id="SSF48371">
    <property type="entry name" value="ARM repeat"/>
    <property type="match status" value="1"/>
</dbReference>
<reference evidence="1 2" key="1">
    <citation type="submission" date="2018-09" db="EMBL/GenBank/DDBJ databases">
        <authorList>
            <person name="Zhu H."/>
        </authorList>
    </citation>
    <scope>NUCLEOTIDE SEQUENCE [LARGE SCALE GENOMIC DNA]</scope>
    <source>
        <strain evidence="1 2">K2R01-6</strain>
    </source>
</reference>
<dbReference type="CDD" id="cd06561">
    <property type="entry name" value="AlkD_like"/>
    <property type="match status" value="1"/>
</dbReference>
<proteinExistence type="predicted"/>
<accession>A0A418WS55</accession>
<dbReference type="Gene3D" id="1.25.10.90">
    <property type="match status" value="1"/>
</dbReference>
<comment type="caution">
    <text evidence="1">The sequence shown here is derived from an EMBL/GenBank/DDBJ whole genome shotgun (WGS) entry which is preliminary data.</text>
</comment>
<dbReference type="InterPro" id="IPR014825">
    <property type="entry name" value="DNA_alkylation"/>
</dbReference>
<dbReference type="InterPro" id="IPR016024">
    <property type="entry name" value="ARM-type_fold"/>
</dbReference>
<evidence type="ECO:0000313" key="1">
    <source>
        <dbReference type="EMBL" id="RJF94092.1"/>
    </source>
</evidence>
<dbReference type="PANTHER" id="PTHR41291:SF1">
    <property type="entry name" value="DNA ALKYLATION REPAIR PROTEIN"/>
    <property type="match status" value="1"/>
</dbReference>
<dbReference type="Proteomes" id="UP000286100">
    <property type="component" value="Unassembled WGS sequence"/>
</dbReference>
<organism evidence="1 2">
    <name type="scientific">Sphingomonas cavernae</name>
    <dbReference type="NCBI Taxonomy" id="2320861"/>
    <lineage>
        <taxon>Bacteria</taxon>
        <taxon>Pseudomonadati</taxon>
        <taxon>Pseudomonadota</taxon>
        <taxon>Alphaproteobacteria</taxon>
        <taxon>Sphingomonadales</taxon>
        <taxon>Sphingomonadaceae</taxon>
        <taxon>Sphingomonas</taxon>
    </lineage>
</organism>
<dbReference type="PANTHER" id="PTHR41291">
    <property type="entry name" value="DNA ALKYLATION REPAIR PROTEIN"/>
    <property type="match status" value="1"/>
</dbReference>
<dbReference type="AlphaFoldDB" id="A0A418WS55"/>
<dbReference type="EMBL" id="QYUM01000002">
    <property type="protein sequence ID" value="RJF94092.1"/>
    <property type="molecule type" value="Genomic_DNA"/>
</dbReference>
<dbReference type="RefSeq" id="WP_119760772.1">
    <property type="nucleotide sequence ID" value="NZ_QYUM01000002.1"/>
</dbReference>
<gene>
    <name evidence="1" type="ORF">D3876_07495</name>
</gene>
<dbReference type="OrthoDB" id="7345147at2"/>
<name>A0A418WS55_9SPHN</name>
<dbReference type="Pfam" id="PF08713">
    <property type="entry name" value="DNA_alkylation"/>
    <property type="match status" value="1"/>
</dbReference>
<protein>
    <submittedName>
        <fullName evidence="1">DNA alkylation repair protein</fullName>
    </submittedName>
</protein>
<keyword evidence="2" id="KW-1185">Reference proteome</keyword>
<evidence type="ECO:0000313" key="2">
    <source>
        <dbReference type="Proteomes" id="UP000286100"/>
    </source>
</evidence>
<sequence>MQLNEALARLNALGDETVRARNARNGADDNQFGVKLGDIRALAKAIKANHALALELWETGNLDARLLAILLMKPKALSADELDRLVRSNAVPQVSDWLNAYVVKAHPEKEALRQQWMETDHPMAARAGWSLTAERVDKNADGLDLPALLDRIEAGLATAHPLPQWTMNNTLANIGIHHPEHRARALGIGEALGVYRDYPTSPGCTSPFAPEWINEMVRRQG</sequence>